<keyword evidence="1" id="KW-0812">Transmembrane</keyword>
<evidence type="ECO:0008006" key="4">
    <source>
        <dbReference type="Google" id="ProtNLM"/>
    </source>
</evidence>
<gene>
    <name evidence="2" type="ordered locus">Plav_2286</name>
</gene>
<dbReference type="EMBL" id="CP000774">
    <property type="protein sequence ID" value="ABS63900.1"/>
    <property type="molecule type" value="Genomic_DNA"/>
</dbReference>
<dbReference type="RefSeq" id="WP_012111206.1">
    <property type="nucleotide sequence ID" value="NC_009719.1"/>
</dbReference>
<dbReference type="eggNOG" id="ENOG50342AN">
    <property type="taxonomic scope" value="Bacteria"/>
</dbReference>
<reference evidence="2 3" key="1">
    <citation type="journal article" date="2011" name="Stand. Genomic Sci.">
        <title>Complete genome sequence of Parvibaculum lavamentivorans type strain (DS-1(T)).</title>
        <authorList>
            <person name="Schleheck D."/>
            <person name="Weiss M."/>
            <person name="Pitluck S."/>
            <person name="Bruce D."/>
            <person name="Land M.L."/>
            <person name="Han S."/>
            <person name="Saunders E."/>
            <person name="Tapia R."/>
            <person name="Detter C."/>
            <person name="Brettin T."/>
            <person name="Han J."/>
            <person name="Woyke T."/>
            <person name="Goodwin L."/>
            <person name="Pennacchio L."/>
            <person name="Nolan M."/>
            <person name="Cook A.M."/>
            <person name="Kjelleberg S."/>
            <person name="Thomas T."/>
        </authorList>
    </citation>
    <scope>NUCLEOTIDE SEQUENCE [LARGE SCALE GENOMIC DNA]</scope>
    <source>
        <strain evidence="3">DS-1 / DSM 13023 / NCIMB 13966</strain>
    </source>
</reference>
<accession>A7HVG7</accession>
<evidence type="ECO:0000313" key="3">
    <source>
        <dbReference type="Proteomes" id="UP000006377"/>
    </source>
</evidence>
<dbReference type="KEGG" id="pla:Plav_2286"/>
<feature type="transmembrane region" description="Helical" evidence="1">
    <location>
        <begin position="77"/>
        <end position="94"/>
    </location>
</feature>
<keyword evidence="1" id="KW-0472">Membrane</keyword>
<keyword evidence="3" id="KW-1185">Reference proteome</keyword>
<dbReference type="STRING" id="402881.Plav_2286"/>
<protein>
    <recommendedName>
        <fullName evidence="4">Transmembrane protein</fullName>
    </recommendedName>
</protein>
<proteinExistence type="predicted"/>
<dbReference type="OrthoDB" id="7619983at2"/>
<sequence>MADFMEALQAASASQDAYVATLPVWVHYWMYWMLAVLGLGSLVFSFFRVEARWMLLSFVVTMIATMALGMAVGWNKLWGVTHLVFWTPVLVYYIRRWPLVAKKSVFGVWFVVATATLAVSLVFDVKDFVEYLLEV</sequence>
<evidence type="ECO:0000256" key="1">
    <source>
        <dbReference type="SAM" id="Phobius"/>
    </source>
</evidence>
<feature type="transmembrane region" description="Helical" evidence="1">
    <location>
        <begin position="106"/>
        <end position="123"/>
    </location>
</feature>
<dbReference type="Proteomes" id="UP000006377">
    <property type="component" value="Chromosome"/>
</dbReference>
<organism evidence="2 3">
    <name type="scientific">Parvibaculum lavamentivorans (strain DS-1 / DSM 13023 / NCIMB 13966)</name>
    <dbReference type="NCBI Taxonomy" id="402881"/>
    <lineage>
        <taxon>Bacteria</taxon>
        <taxon>Pseudomonadati</taxon>
        <taxon>Pseudomonadota</taxon>
        <taxon>Alphaproteobacteria</taxon>
        <taxon>Hyphomicrobiales</taxon>
        <taxon>Parvibaculaceae</taxon>
        <taxon>Parvibaculum</taxon>
    </lineage>
</organism>
<keyword evidence="1" id="KW-1133">Transmembrane helix</keyword>
<dbReference type="AlphaFoldDB" id="A7HVG7"/>
<feature type="transmembrane region" description="Helical" evidence="1">
    <location>
        <begin position="54"/>
        <end position="71"/>
    </location>
</feature>
<evidence type="ECO:0000313" key="2">
    <source>
        <dbReference type="EMBL" id="ABS63900.1"/>
    </source>
</evidence>
<feature type="transmembrane region" description="Helical" evidence="1">
    <location>
        <begin position="28"/>
        <end position="47"/>
    </location>
</feature>
<dbReference type="HOGENOM" id="CLU_1883765_0_0_5"/>
<name>A7HVG7_PARL1</name>